<accession>A0A645CIV2</accession>
<protein>
    <submittedName>
        <fullName evidence="1">Uncharacterized protein</fullName>
    </submittedName>
</protein>
<proteinExistence type="predicted"/>
<comment type="caution">
    <text evidence="1">The sequence shown here is derived from an EMBL/GenBank/DDBJ whole genome shotgun (WGS) entry which is preliminary data.</text>
</comment>
<reference evidence="1" key="1">
    <citation type="submission" date="2019-08" db="EMBL/GenBank/DDBJ databases">
        <authorList>
            <person name="Kucharzyk K."/>
            <person name="Murdoch R.W."/>
            <person name="Higgins S."/>
            <person name="Loffler F."/>
        </authorList>
    </citation>
    <scope>NUCLEOTIDE SEQUENCE</scope>
</reference>
<dbReference type="AlphaFoldDB" id="A0A645CIV2"/>
<gene>
    <name evidence="1" type="ORF">SDC9_123701</name>
</gene>
<sequence length="72" mass="8457">MDITKDKVRGSCFAPQKAETLSNLISVFFCAAEVVWKSKRAKNRYMNPVFMVWLLNVELLYNRFPILTDNFH</sequence>
<organism evidence="1">
    <name type="scientific">bioreactor metagenome</name>
    <dbReference type="NCBI Taxonomy" id="1076179"/>
    <lineage>
        <taxon>unclassified sequences</taxon>
        <taxon>metagenomes</taxon>
        <taxon>ecological metagenomes</taxon>
    </lineage>
</organism>
<name>A0A645CIV2_9ZZZZ</name>
<dbReference type="EMBL" id="VSSQ01027449">
    <property type="protein sequence ID" value="MPM76702.1"/>
    <property type="molecule type" value="Genomic_DNA"/>
</dbReference>
<evidence type="ECO:0000313" key="1">
    <source>
        <dbReference type="EMBL" id="MPM76702.1"/>
    </source>
</evidence>